<keyword evidence="3" id="KW-0732">Signal</keyword>
<dbReference type="PANTHER" id="PTHR11010">
    <property type="entry name" value="PROTEASE S28 PRO-X CARBOXYPEPTIDASE-RELATED"/>
    <property type="match status" value="1"/>
</dbReference>
<dbReference type="GeneID" id="73345174"/>
<dbReference type="InterPro" id="IPR029058">
    <property type="entry name" value="AB_hydrolase_fold"/>
</dbReference>
<keyword evidence="6" id="KW-0121">Carboxypeptidase</keyword>
<protein>
    <submittedName>
        <fullName evidence="6">Serine carboxypeptidase S28</fullName>
    </submittedName>
</protein>
<dbReference type="InterPro" id="IPR008758">
    <property type="entry name" value="Peptidase_S28"/>
</dbReference>
<dbReference type="EMBL" id="CP019477">
    <property type="protein sequence ID" value="UQC85697.1"/>
    <property type="molecule type" value="Genomic_DNA"/>
</dbReference>
<reference evidence="6" key="1">
    <citation type="journal article" date="2021" name="Mol. Plant Microbe Interact.">
        <title>Complete Genome Sequence of the Plant-Pathogenic Fungus Colletotrichum lupini.</title>
        <authorList>
            <person name="Baroncelli R."/>
            <person name="Pensec F."/>
            <person name="Da Lio D."/>
            <person name="Boufleur T."/>
            <person name="Vicente I."/>
            <person name="Sarrocco S."/>
            <person name="Picot A."/>
            <person name="Baraldi E."/>
            <person name="Sukno S."/>
            <person name="Thon M."/>
            <person name="Le Floch G."/>
        </authorList>
    </citation>
    <scope>NUCLEOTIDE SEQUENCE</scope>
    <source>
        <strain evidence="6">IMI 504893</strain>
    </source>
</reference>
<dbReference type="Proteomes" id="UP000830671">
    <property type="component" value="Chromosome 5"/>
</dbReference>
<comment type="similarity">
    <text evidence="1">Belongs to the peptidase S28 family.</text>
</comment>
<evidence type="ECO:0000256" key="3">
    <source>
        <dbReference type="ARBA" id="ARBA00022729"/>
    </source>
</evidence>
<evidence type="ECO:0000313" key="7">
    <source>
        <dbReference type="Proteomes" id="UP000830671"/>
    </source>
</evidence>
<dbReference type="RefSeq" id="XP_049147309.1">
    <property type="nucleotide sequence ID" value="XM_049290164.1"/>
</dbReference>
<keyword evidence="5" id="KW-0325">Glycoprotein</keyword>
<keyword evidence="4" id="KW-0378">Hydrolase</keyword>
<dbReference type="AlphaFoldDB" id="A0A9Q8SZY0"/>
<organism evidence="6 7">
    <name type="scientific">Colletotrichum lupini</name>
    <dbReference type="NCBI Taxonomy" id="145971"/>
    <lineage>
        <taxon>Eukaryota</taxon>
        <taxon>Fungi</taxon>
        <taxon>Dikarya</taxon>
        <taxon>Ascomycota</taxon>
        <taxon>Pezizomycotina</taxon>
        <taxon>Sordariomycetes</taxon>
        <taxon>Hypocreomycetidae</taxon>
        <taxon>Glomerellales</taxon>
        <taxon>Glomerellaceae</taxon>
        <taxon>Colletotrichum</taxon>
        <taxon>Colletotrichum acutatum species complex</taxon>
    </lineage>
</organism>
<dbReference type="Gene3D" id="3.40.50.1820">
    <property type="entry name" value="alpha/beta hydrolase"/>
    <property type="match status" value="2"/>
</dbReference>
<sequence>MPIRDRKAVVNPPTTPRSHYGDLVAFGPWAPCDAGRAKPVVLCSEDPRLSVTMKASLALLSCLAVAQAHFAFQPIQPPLRAEDEEEGILSKREAGFFEQLIDHNDPSLGTFQQRYWWNSTYWEGPGSPVVFFTPGESEAAPYTGYLTDRAITGAIAKAIGGAVVMVEHRNWGTSLPYAVQDTKNLQQHTMTNAVLDFANLARNVQLPFDKNGSSNAPQAPWVYTGGSYSGVLAAAIAKLAPGTFWAYHSSSGPVEATYDYWSYFLPIQNGMPKNCSHDFERIIDHVDNVLLTGSDDEIYSLKKKFGLQDLAHKEDFASALVGPLGYWQSIQLYSGYSAFYEMCDTVQGAIGNFSAPNATYSADGVGLTKALNNYANWWSTNYLPGTCASYGIEEWSDPMNVACFDSFNATSPIYTDWSAENPFGRTWYWMTCNEPFFYWQTGAPKDRPSIVSRFVTPEYYQSQCDLFFPRQGEFTYASNAGKTAADLNKATDGWFFTNTTRLMWSNGEFDPWRSASVSSELRPGGPLKSRPGAPVHLIPGSRHCNDLLVRNGAVNEDMQEVITAEVDQMKAWVDTFYASKGKYRRRSTRSL</sequence>
<dbReference type="Pfam" id="PF05577">
    <property type="entry name" value="Peptidase_S28"/>
    <property type="match status" value="1"/>
</dbReference>
<dbReference type="GO" id="GO:0070008">
    <property type="term" value="F:serine-type exopeptidase activity"/>
    <property type="evidence" value="ECO:0007669"/>
    <property type="project" value="InterPro"/>
</dbReference>
<name>A0A9Q8SZY0_9PEZI</name>
<evidence type="ECO:0000256" key="4">
    <source>
        <dbReference type="ARBA" id="ARBA00022801"/>
    </source>
</evidence>
<dbReference type="GO" id="GO:0008239">
    <property type="term" value="F:dipeptidyl-peptidase activity"/>
    <property type="evidence" value="ECO:0007669"/>
    <property type="project" value="TreeGrafter"/>
</dbReference>
<dbReference type="GO" id="GO:0006508">
    <property type="term" value="P:proteolysis"/>
    <property type="evidence" value="ECO:0007669"/>
    <property type="project" value="UniProtKB-KW"/>
</dbReference>
<dbReference type="KEGG" id="clup:CLUP02_11196"/>
<evidence type="ECO:0000313" key="6">
    <source>
        <dbReference type="EMBL" id="UQC85697.1"/>
    </source>
</evidence>
<keyword evidence="7" id="KW-1185">Reference proteome</keyword>
<keyword evidence="2" id="KW-0645">Protease</keyword>
<evidence type="ECO:0000256" key="1">
    <source>
        <dbReference type="ARBA" id="ARBA00011079"/>
    </source>
</evidence>
<dbReference type="PANTHER" id="PTHR11010:SF23">
    <property type="entry name" value="SERINE PEPTIDASE"/>
    <property type="match status" value="1"/>
</dbReference>
<evidence type="ECO:0000256" key="2">
    <source>
        <dbReference type="ARBA" id="ARBA00022670"/>
    </source>
</evidence>
<accession>A0A9Q8SZY0</accession>
<evidence type="ECO:0000256" key="5">
    <source>
        <dbReference type="ARBA" id="ARBA00023180"/>
    </source>
</evidence>
<proteinExistence type="inferred from homology"/>
<dbReference type="SUPFAM" id="SSF53474">
    <property type="entry name" value="alpha/beta-Hydrolases"/>
    <property type="match status" value="1"/>
</dbReference>
<dbReference type="GO" id="GO:0004180">
    <property type="term" value="F:carboxypeptidase activity"/>
    <property type="evidence" value="ECO:0007669"/>
    <property type="project" value="UniProtKB-KW"/>
</dbReference>
<gene>
    <name evidence="6" type="ORF">CLUP02_11196</name>
</gene>